<dbReference type="RefSeq" id="WP_200463451.1">
    <property type="nucleotide sequence ID" value="NZ_JAENRR010000004.1"/>
</dbReference>
<keyword evidence="3" id="KW-0964">Secreted</keyword>
<evidence type="ECO:0000256" key="5">
    <source>
        <dbReference type="ARBA" id="ARBA00023180"/>
    </source>
</evidence>
<dbReference type="PANTHER" id="PTHR31018">
    <property type="entry name" value="SPORULATION-SPECIFIC PROTEIN-RELATED"/>
    <property type="match status" value="1"/>
</dbReference>
<evidence type="ECO:0000256" key="2">
    <source>
        <dbReference type="ARBA" id="ARBA00022512"/>
    </source>
</evidence>
<reference evidence="6 7" key="1">
    <citation type="submission" date="2021-01" db="EMBL/GenBank/DDBJ databases">
        <title>Carboxyliciviraga sp.nov., isolated from coastal sediments.</title>
        <authorList>
            <person name="Lu D."/>
            <person name="Zhang T."/>
        </authorList>
    </citation>
    <scope>NUCLEOTIDE SEQUENCE [LARGE SCALE GENOMIC DNA]</scope>
    <source>
        <strain evidence="6 7">N1Y132</strain>
    </source>
</reference>
<sequence>MKNLIIYLLIGLSAIACNKEEPFVEKVYSGYIFLESQQEVDAMADSSYTEIFELGIGMCQESSDITNIDGLKSLRIVHHLSICNNDGLKLLEGLQRLKTITGSAEIYKNKNLSSLSGLRNLTSVGSDFRIVENNALTNLEGLERLHSIGKRLGIYNNKALVSIAGLKGLKSLEHSLSISQNEMLANINGLNGISSIDYITIDDNGSLQNLSGLNNLEDIKACFTITNNVALTDFCAIKELTFNGGWPVCYTVYGNAYNPTYEQIQTSGGGGCSL</sequence>
<evidence type="ECO:0000256" key="1">
    <source>
        <dbReference type="ARBA" id="ARBA00004191"/>
    </source>
</evidence>
<keyword evidence="7" id="KW-1185">Reference proteome</keyword>
<protein>
    <recommendedName>
        <fullName evidence="8">Receptor L-domain domain-containing protein</fullName>
    </recommendedName>
</protein>
<evidence type="ECO:0000313" key="7">
    <source>
        <dbReference type="Proteomes" id="UP000605676"/>
    </source>
</evidence>
<organism evidence="6 7">
    <name type="scientific">Carboxylicivirga marina</name>
    <dbReference type="NCBI Taxonomy" id="2800988"/>
    <lineage>
        <taxon>Bacteria</taxon>
        <taxon>Pseudomonadati</taxon>
        <taxon>Bacteroidota</taxon>
        <taxon>Bacteroidia</taxon>
        <taxon>Marinilabiliales</taxon>
        <taxon>Marinilabiliaceae</taxon>
        <taxon>Carboxylicivirga</taxon>
    </lineage>
</organism>
<gene>
    <name evidence="6" type="ORF">JIV24_02620</name>
</gene>
<comment type="caution">
    <text evidence="6">The sequence shown here is derived from an EMBL/GenBank/DDBJ whole genome shotgun (WGS) entry which is preliminary data.</text>
</comment>
<dbReference type="InterPro" id="IPR036941">
    <property type="entry name" value="Rcpt_L-dom_sf"/>
</dbReference>
<keyword evidence="2" id="KW-0134">Cell wall</keyword>
<dbReference type="EMBL" id="JAENRR010000004">
    <property type="protein sequence ID" value="MBK3516218.1"/>
    <property type="molecule type" value="Genomic_DNA"/>
</dbReference>
<dbReference type="Proteomes" id="UP000605676">
    <property type="component" value="Unassembled WGS sequence"/>
</dbReference>
<proteinExistence type="predicted"/>
<evidence type="ECO:0000256" key="3">
    <source>
        <dbReference type="ARBA" id="ARBA00022525"/>
    </source>
</evidence>
<dbReference type="InterPro" id="IPR051648">
    <property type="entry name" value="CWI-Assembly_Regulator"/>
</dbReference>
<keyword evidence="4" id="KW-0732">Signal</keyword>
<dbReference type="Gene3D" id="3.80.20.20">
    <property type="entry name" value="Receptor L-domain"/>
    <property type="match status" value="1"/>
</dbReference>
<dbReference type="SUPFAM" id="SSF52058">
    <property type="entry name" value="L domain-like"/>
    <property type="match status" value="2"/>
</dbReference>
<name>A0ABS1HEW9_9BACT</name>
<comment type="subcellular location">
    <subcellularLocation>
        <location evidence="1">Secreted</location>
        <location evidence="1">Cell wall</location>
    </subcellularLocation>
</comment>
<dbReference type="PANTHER" id="PTHR31018:SF3">
    <property type="entry name" value="RECEPTOR PROTEIN-TYROSINE KINASE"/>
    <property type="match status" value="1"/>
</dbReference>
<dbReference type="PROSITE" id="PS51257">
    <property type="entry name" value="PROKAR_LIPOPROTEIN"/>
    <property type="match status" value="1"/>
</dbReference>
<keyword evidence="5" id="KW-0325">Glycoprotein</keyword>
<evidence type="ECO:0000256" key="4">
    <source>
        <dbReference type="ARBA" id="ARBA00022729"/>
    </source>
</evidence>
<evidence type="ECO:0000313" key="6">
    <source>
        <dbReference type="EMBL" id="MBK3516218.1"/>
    </source>
</evidence>
<accession>A0ABS1HEW9</accession>
<evidence type="ECO:0008006" key="8">
    <source>
        <dbReference type="Google" id="ProtNLM"/>
    </source>
</evidence>